<comment type="subcellular location">
    <subcellularLocation>
        <location evidence="1">Nucleus</location>
    </subcellularLocation>
</comment>
<evidence type="ECO:0000313" key="4">
    <source>
        <dbReference type="EMBL" id="CAK61733.1"/>
    </source>
</evidence>
<dbReference type="InParanoid" id="A0BT66"/>
<dbReference type="HOGENOM" id="CLU_087136_0_0_1"/>
<dbReference type="KEGG" id="ptm:GSPATT00031965001"/>
<dbReference type="OrthoDB" id="153872at2759"/>
<evidence type="ECO:0000256" key="1">
    <source>
        <dbReference type="ARBA" id="ARBA00004123"/>
    </source>
</evidence>
<dbReference type="RefSeq" id="XP_001429131.1">
    <property type="nucleotide sequence ID" value="XM_001429094.2"/>
</dbReference>
<accession>A0BT66</accession>
<dbReference type="PANTHER" id="PTHR31874:SF1">
    <property type="entry name" value="ZINC FINGER PROTEIN CONSTANS-LIKE 6"/>
    <property type="match status" value="1"/>
</dbReference>
<dbReference type="OMA" id="FTYEEPH"/>
<dbReference type="PANTHER" id="PTHR31874">
    <property type="entry name" value="CCT MOTIF FAMILY PROTEIN, EXPRESSED"/>
    <property type="match status" value="1"/>
</dbReference>
<dbReference type="Pfam" id="PF06203">
    <property type="entry name" value="CCT"/>
    <property type="match status" value="1"/>
</dbReference>
<dbReference type="InterPro" id="IPR010402">
    <property type="entry name" value="CCT_domain"/>
</dbReference>
<organism evidence="4 5">
    <name type="scientific">Paramecium tetraurelia</name>
    <dbReference type="NCBI Taxonomy" id="5888"/>
    <lineage>
        <taxon>Eukaryota</taxon>
        <taxon>Sar</taxon>
        <taxon>Alveolata</taxon>
        <taxon>Ciliophora</taxon>
        <taxon>Intramacronucleata</taxon>
        <taxon>Oligohymenophorea</taxon>
        <taxon>Peniculida</taxon>
        <taxon>Parameciidae</taxon>
        <taxon>Paramecium</taxon>
    </lineage>
</organism>
<keyword evidence="2" id="KW-0539">Nucleus</keyword>
<feature type="domain" description="CCT" evidence="3">
    <location>
        <begin position="234"/>
        <end position="276"/>
    </location>
</feature>
<name>A0BT66_PARTE</name>
<protein>
    <recommendedName>
        <fullName evidence="3">CCT domain-containing protein</fullName>
    </recommendedName>
</protein>
<dbReference type="AlphaFoldDB" id="A0BT66"/>
<dbReference type="GO" id="GO:0005634">
    <property type="term" value="C:nucleus"/>
    <property type="evidence" value="ECO:0007669"/>
    <property type="project" value="UniProtKB-SubCell"/>
</dbReference>
<proteinExistence type="predicted"/>
<reference evidence="4 5" key="1">
    <citation type="journal article" date="2006" name="Nature">
        <title>Global trends of whole-genome duplications revealed by the ciliate Paramecium tetraurelia.</title>
        <authorList>
            <consortium name="Genoscope"/>
            <person name="Aury J.-M."/>
            <person name="Jaillon O."/>
            <person name="Duret L."/>
            <person name="Noel B."/>
            <person name="Jubin C."/>
            <person name="Porcel B.M."/>
            <person name="Segurens B."/>
            <person name="Daubin V."/>
            <person name="Anthouard V."/>
            <person name="Aiach N."/>
            <person name="Arnaiz O."/>
            <person name="Billaut A."/>
            <person name="Beisson J."/>
            <person name="Blanc I."/>
            <person name="Bouhouche K."/>
            <person name="Camara F."/>
            <person name="Duharcourt S."/>
            <person name="Guigo R."/>
            <person name="Gogendeau D."/>
            <person name="Katinka M."/>
            <person name="Keller A.-M."/>
            <person name="Kissmehl R."/>
            <person name="Klotz C."/>
            <person name="Koll F."/>
            <person name="Le Moue A."/>
            <person name="Lepere C."/>
            <person name="Malinsky S."/>
            <person name="Nowacki M."/>
            <person name="Nowak J.K."/>
            <person name="Plattner H."/>
            <person name="Poulain J."/>
            <person name="Ruiz F."/>
            <person name="Serrano V."/>
            <person name="Zagulski M."/>
            <person name="Dessen P."/>
            <person name="Betermier M."/>
            <person name="Weissenbach J."/>
            <person name="Scarpelli C."/>
            <person name="Schachter V."/>
            <person name="Sperling L."/>
            <person name="Meyer E."/>
            <person name="Cohen J."/>
            <person name="Wincker P."/>
        </authorList>
    </citation>
    <scope>NUCLEOTIDE SEQUENCE [LARGE SCALE GENOMIC DNA]</scope>
    <source>
        <strain evidence="4 5">Stock d4-2</strain>
    </source>
</reference>
<dbReference type="InterPro" id="IPR052453">
    <property type="entry name" value="CONSTANS-like_ZF"/>
</dbReference>
<dbReference type="GeneID" id="5014915"/>
<dbReference type="PROSITE" id="PS51017">
    <property type="entry name" value="CCT"/>
    <property type="match status" value="1"/>
</dbReference>
<dbReference type="Proteomes" id="UP000000600">
    <property type="component" value="Unassembled WGS sequence"/>
</dbReference>
<evidence type="ECO:0000256" key="2">
    <source>
        <dbReference type="ARBA" id="ARBA00023242"/>
    </source>
</evidence>
<dbReference type="EMBL" id="CT868015">
    <property type="protein sequence ID" value="CAK61733.1"/>
    <property type="molecule type" value="Genomic_DNA"/>
</dbReference>
<evidence type="ECO:0000313" key="5">
    <source>
        <dbReference type="Proteomes" id="UP000000600"/>
    </source>
</evidence>
<gene>
    <name evidence="4" type="ORF">GSPATT00031965001</name>
</gene>
<dbReference type="eggNOG" id="ENOG502R20I">
    <property type="taxonomic scope" value="Eukaryota"/>
</dbReference>
<keyword evidence="5" id="KW-1185">Reference proteome</keyword>
<sequence length="319" mass="38089">MVSILNEYSVIYISVLIIQKQIKRFINQNNNLVPEMNTIKELSEVTCDKLENTEIEKENSFTYEEPHYVVGQEMLEEQQDDIQLQVYSPQQLLQLKKPNPVNFDEFILDEDPKKKVCTWQENTTAEQSEVQMMGDLERLAQQLQRDNQKRYSYPKNLPAPSNVDYHFEELNMRFTPSQKQDEFISNYVKGDDLLRIKVGLCDEILNDEETLKFEDWVEQLCTSTNYESLKEMARKQKVKRYLEKKHNRTYEKKVHYHIRQKVAEERLRIKGRFVTWGQALNMLNEQDQRKSWSYNDYVKIKGLLSERFGGVKSEKSLRF</sequence>
<evidence type="ECO:0000259" key="3">
    <source>
        <dbReference type="PROSITE" id="PS51017"/>
    </source>
</evidence>